<feature type="coiled-coil region" evidence="1">
    <location>
        <begin position="374"/>
        <end position="405"/>
    </location>
</feature>
<keyword evidence="3" id="KW-1133">Transmembrane helix</keyword>
<feature type="transmembrane region" description="Helical" evidence="3">
    <location>
        <begin position="123"/>
        <end position="140"/>
    </location>
</feature>
<proteinExistence type="predicted"/>
<evidence type="ECO:0000256" key="3">
    <source>
        <dbReference type="SAM" id="Phobius"/>
    </source>
</evidence>
<feature type="region of interest" description="Disordered" evidence="2">
    <location>
        <begin position="1"/>
        <end position="37"/>
    </location>
</feature>
<evidence type="ECO:0000256" key="1">
    <source>
        <dbReference type="SAM" id="Coils"/>
    </source>
</evidence>
<feature type="region of interest" description="Disordered" evidence="2">
    <location>
        <begin position="175"/>
        <end position="202"/>
    </location>
</feature>
<evidence type="ECO:0000313" key="4">
    <source>
        <dbReference type="EMBL" id="KAK4106707.1"/>
    </source>
</evidence>
<feature type="compositionally biased region" description="Pro residues" evidence="2">
    <location>
        <begin position="314"/>
        <end position="327"/>
    </location>
</feature>
<reference evidence="4" key="1">
    <citation type="journal article" date="2023" name="Mol. Phylogenet. Evol.">
        <title>Genome-scale phylogeny and comparative genomics of the fungal order Sordariales.</title>
        <authorList>
            <person name="Hensen N."/>
            <person name="Bonometti L."/>
            <person name="Westerberg I."/>
            <person name="Brannstrom I.O."/>
            <person name="Guillou S."/>
            <person name="Cros-Aarteil S."/>
            <person name="Calhoun S."/>
            <person name="Haridas S."/>
            <person name="Kuo A."/>
            <person name="Mondo S."/>
            <person name="Pangilinan J."/>
            <person name="Riley R."/>
            <person name="LaButti K."/>
            <person name="Andreopoulos B."/>
            <person name="Lipzen A."/>
            <person name="Chen C."/>
            <person name="Yan M."/>
            <person name="Daum C."/>
            <person name="Ng V."/>
            <person name="Clum A."/>
            <person name="Steindorff A."/>
            <person name="Ohm R.A."/>
            <person name="Martin F."/>
            <person name="Silar P."/>
            <person name="Natvig D.O."/>
            <person name="Lalanne C."/>
            <person name="Gautier V."/>
            <person name="Ament-Velasquez S.L."/>
            <person name="Kruys A."/>
            <person name="Hutchinson M.I."/>
            <person name="Powell A.J."/>
            <person name="Barry K."/>
            <person name="Miller A.N."/>
            <person name="Grigoriev I.V."/>
            <person name="Debuchy R."/>
            <person name="Gladieux P."/>
            <person name="Hiltunen Thoren M."/>
            <person name="Johannesson H."/>
        </authorList>
    </citation>
    <scope>NUCLEOTIDE SEQUENCE</scope>
    <source>
        <strain evidence="4">CBS 757.83</strain>
    </source>
</reference>
<dbReference type="PANTHER" id="PTHR42032:SF1">
    <property type="entry name" value="YALI0E30679P"/>
    <property type="match status" value="1"/>
</dbReference>
<dbReference type="EMBL" id="MU863624">
    <property type="protein sequence ID" value="KAK4106707.1"/>
    <property type="molecule type" value="Genomic_DNA"/>
</dbReference>
<feature type="compositionally biased region" description="Pro residues" evidence="2">
    <location>
        <begin position="1"/>
        <end position="11"/>
    </location>
</feature>
<keyword evidence="3" id="KW-0472">Membrane</keyword>
<accession>A0AAN6T7E1</accession>
<feature type="region of interest" description="Disordered" evidence="2">
    <location>
        <begin position="311"/>
        <end position="347"/>
    </location>
</feature>
<comment type="caution">
    <text evidence="4">The sequence shown here is derived from an EMBL/GenBank/DDBJ whole genome shotgun (WGS) entry which is preliminary data.</text>
</comment>
<feature type="compositionally biased region" description="Polar residues" evidence="2">
    <location>
        <begin position="181"/>
        <end position="192"/>
    </location>
</feature>
<sequence length="512" mass="55763">MTAADPKPPATGDPAAGVSSSADVPSPENLRRRSIRLDEPVRRPSLAGIFTPSTPVEGHRRRRSSTLSAYSFSEATRDLQDEIIDPGPVFQQEVMTWKSWLPMVFTVVPLVAGLIFKNGTAFFTDLIIIFLSMVFLHWSVSAPWKWYHAAQQVRQDQEAVLMEALELEDAELAEPAARTPASDSESISSTAPSPADKQEQSRQAGAALAQLQTLEVAALVVCFVAPAAATYLLSRVRSHLSRPPQSLVSDFNLTIFLLAAEIMPLKHCIKLVLAHTLHLQRIVNSNPYRAVHITPAKYRDMVQRLEALEARAPPVAPPPPPPSPPASNPDEEFDGQGGGGRARGRINAEQLRDDVTRAVRAAITPDVDGVIRAVRRYEKKTSALTEDMERQMRDIRARLDDAIALSAVVARSNAEGSGWGLLGKVAGGLMRLPIVGMVYLLALALAPVAGLWRRAAGRLLHGRRGHRGGGRRREQWQAQERVLQMPVKHARIVAPSGASSPRAASRAAPRVS</sequence>
<organism evidence="4 5">
    <name type="scientific">Parathielavia hyrcaniae</name>
    <dbReference type="NCBI Taxonomy" id="113614"/>
    <lineage>
        <taxon>Eukaryota</taxon>
        <taxon>Fungi</taxon>
        <taxon>Dikarya</taxon>
        <taxon>Ascomycota</taxon>
        <taxon>Pezizomycotina</taxon>
        <taxon>Sordariomycetes</taxon>
        <taxon>Sordariomycetidae</taxon>
        <taxon>Sordariales</taxon>
        <taxon>Chaetomiaceae</taxon>
        <taxon>Parathielavia</taxon>
    </lineage>
</organism>
<dbReference type="Proteomes" id="UP001305647">
    <property type="component" value="Unassembled WGS sequence"/>
</dbReference>
<evidence type="ECO:0000256" key="2">
    <source>
        <dbReference type="SAM" id="MobiDB-lite"/>
    </source>
</evidence>
<feature type="transmembrane region" description="Helical" evidence="3">
    <location>
        <begin position="434"/>
        <end position="452"/>
    </location>
</feature>
<feature type="transmembrane region" description="Helical" evidence="3">
    <location>
        <begin position="99"/>
        <end position="116"/>
    </location>
</feature>
<gene>
    <name evidence="4" type="ORF">N658DRAFT_563470</name>
</gene>
<keyword evidence="1" id="KW-0175">Coiled coil</keyword>
<name>A0AAN6T7E1_9PEZI</name>
<evidence type="ECO:0000313" key="5">
    <source>
        <dbReference type="Proteomes" id="UP001305647"/>
    </source>
</evidence>
<protein>
    <submittedName>
        <fullName evidence="4">Uncharacterized protein</fullName>
    </submittedName>
</protein>
<feature type="region of interest" description="Disordered" evidence="2">
    <location>
        <begin position="493"/>
        <end position="512"/>
    </location>
</feature>
<dbReference type="AlphaFoldDB" id="A0AAN6T7E1"/>
<keyword evidence="5" id="KW-1185">Reference proteome</keyword>
<reference evidence="4" key="2">
    <citation type="submission" date="2023-05" db="EMBL/GenBank/DDBJ databases">
        <authorList>
            <consortium name="Lawrence Berkeley National Laboratory"/>
            <person name="Steindorff A."/>
            <person name="Hensen N."/>
            <person name="Bonometti L."/>
            <person name="Westerberg I."/>
            <person name="Brannstrom I.O."/>
            <person name="Guillou S."/>
            <person name="Cros-Aarteil S."/>
            <person name="Calhoun S."/>
            <person name="Haridas S."/>
            <person name="Kuo A."/>
            <person name="Mondo S."/>
            <person name="Pangilinan J."/>
            <person name="Riley R."/>
            <person name="Labutti K."/>
            <person name="Andreopoulos B."/>
            <person name="Lipzen A."/>
            <person name="Chen C."/>
            <person name="Yanf M."/>
            <person name="Daum C."/>
            <person name="Ng V."/>
            <person name="Clum A."/>
            <person name="Ohm R."/>
            <person name="Martin F."/>
            <person name="Silar P."/>
            <person name="Natvig D."/>
            <person name="Lalanne C."/>
            <person name="Gautier V."/>
            <person name="Ament-Velasquez S.L."/>
            <person name="Kruys A."/>
            <person name="Hutchinson M.I."/>
            <person name="Powell A.J."/>
            <person name="Barry K."/>
            <person name="Miller A.N."/>
            <person name="Grigoriev I.V."/>
            <person name="Debuchy R."/>
            <person name="Gladieux P."/>
            <person name="Thoren M.H."/>
            <person name="Johannesson H."/>
        </authorList>
    </citation>
    <scope>NUCLEOTIDE SEQUENCE</scope>
    <source>
        <strain evidence="4">CBS 757.83</strain>
    </source>
</reference>
<keyword evidence="3" id="KW-0812">Transmembrane</keyword>
<feature type="transmembrane region" description="Helical" evidence="3">
    <location>
        <begin position="216"/>
        <end position="233"/>
    </location>
</feature>
<feature type="compositionally biased region" description="Low complexity" evidence="2">
    <location>
        <begin position="494"/>
        <end position="512"/>
    </location>
</feature>
<dbReference type="PANTHER" id="PTHR42032">
    <property type="entry name" value="YALI0E30679P"/>
    <property type="match status" value="1"/>
</dbReference>